<reference evidence="8 9" key="1">
    <citation type="journal article" date="2015" name="Genome Announc.">
        <title>Expanding the biotechnology potential of lactobacilli through comparative genomics of 213 strains and associated genera.</title>
        <authorList>
            <person name="Sun Z."/>
            <person name="Harris H.M."/>
            <person name="McCann A."/>
            <person name="Guo C."/>
            <person name="Argimon S."/>
            <person name="Zhang W."/>
            <person name="Yang X."/>
            <person name="Jeffery I.B."/>
            <person name="Cooney J.C."/>
            <person name="Kagawa T.F."/>
            <person name="Liu W."/>
            <person name="Song Y."/>
            <person name="Salvetti E."/>
            <person name="Wrobel A."/>
            <person name="Rasinkangas P."/>
            <person name="Parkhill J."/>
            <person name="Rea M.C."/>
            <person name="O'Sullivan O."/>
            <person name="Ritari J."/>
            <person name="Douillard F.P."/>
            <person name="Paul Ross R."/>
            <person name="Yang R."/>
            <person name="Briner A.E."/>
            <person name="Felis G.E."/>
            <person name="de Vos W.M."/>
            <person name="Barrangou R."/>
            <person name="Klaenhammer T.R."/>
            <person name="Caufield P.W."/>
            <person name="Cui Y."/>
            <person name="Zhang H."/>
            <person name="O'Toole P.W."/>
        </authorList>
    </citation>
    <scope>NUCLEOTIDE SEQUENCE [LARGE SCALE GENOMIC DNA]</scope>
    <source>
        <strain evidence="8 9">DSM 20534</strain>
    </source>
</reference>
<dbReference type="PIRSF" id="PIRSF038471">
    <property type="entry name" value="MreC"/>
    <property type="match status" value="1"/>
</dbReference>
<dbReference type="Gene3D" id="2.40.10.340">
    <property type="entry name" value="Rod shape-determining protein MreC, domain 1"/>
    <property type="match status" value="1"/>
</dbReference>
<dbReference type="EMBL" id="AZCV01000001">
    <property type="protein sequence ID" value="KRK38642.1"/>
    <property type="molecule type" value="Genomic_DNA"/>
</dbReference>
<dbReference type="InterPro" id="IPR007221">
    <property type="entry name" value="MreC"/>
</dbReference>
<dbReference type="RefSeq" id="WP_056946056.1">
    <property type="nucleotide sequence ID" value="NZ_AZCV01000001.1"/>
</dbReference>
<dbReference type="Proteomes" id="UP000050909">
    <property type="component" value="Unassembled WGS sequence"/>
</dbReference>
<dbReference type="InterPro" id="IPR042177">
    <property type="entry name" value="Cell/Rod_1"/>
</dbReference>
<evidence type="ECO:0000256" key="1">
    <source>
        <dbReference type="ARBA" id="ARBA00009369"/>
    </source>
</evidence>
<accession>A0A0R1H4Z2</accession>
<evidence type="ECO:0000256" key="5">
    <source>
        <dbReference type="PIRNR" id="PIRNR038471"/>
    </source>
</evidence>
<sequence>MKKFLKNRRLLIILSTFILALIILAGSVSLRSSRETPFFGQRFSNNTIGIAAKVVNWPFEKLNQGIESMHDLLETYQENNYLQQKIDDLAQTKVRNSNLEKENKELKATLDLKASLTDYTLILGSVTSRAPGSWSDIVVIDQGLNSGLKKNMAVMSGAGLVGRVIEVNDTNAKVELITTTNKSASRFAVELKDSEGDYAHGIITGFDTKSGNLLLSQVANSKLIKKGTKVYTSGLAGRSPKGLLVGTVKKTTRDSFGLTDVIQIKPATDLNNFSVVSVVERKVSGD</sequence>
<dbReference type="InterPro" id="IPR042175">
    <property type="entry name" value="Cell/Rod_MreC_2"/>
</dbReference>
<dbReference type="Pfam" id="PF04085">
    <property type="entry name" value="MreC"/>
    <property type="match status" value="1"/>
</dbReference>
<evidence type="ECO:0000256" key="4">
    <source>
        <dbReference type="ARBA" id="ARBA00032089"/>
    </source>
</evidence>
<feature type="coiled-coil region" evidence="6">
    <location>
        <begin position="82"/>
        <end position="116"/>
    </location>
</feature>
<evidence type="ECO:0000256" key="3">
    <source>
        <dbReference type="ARBA" id="ARBA00022960"/>
    </source>
</evidence>
<dbReference type="PANTHER" id="PTHR34138:SF1">
    <property type="entry name" value="CELL SHAPE-DETERMINING PROTEIN MREC"/>
    <property type="match status" value="1"/>
</dbReference>
<comment type="similarity">
    <text evidence="1 5">Belongs to the MreC family.</text>
</comment>
<keyword evidence="3 5" id="KW-0133">Cell shape</keyword>
<evidence type="ECO:0000313" key="8">
    <source>
        <dbReference type="EMBL" id="KRK38642.1"/>
    </source>
</evidence>
<dbReference type="Gene3D" id="2.40.10.350">
    <property type="entry name" value="Rod shape-determining protein MreC, domain 2"/>
    <property type="match status" value="1"/>
</dbReference>
<dbReference type="GO" id="GO:0008360">
    <property type="term" value="P:regulation of cell shape"/>
    <property type="evidence" value="ECO:0007669"/>
    <property type="project" value="UniProtKB-KW"/>
</dbReference>
<organism evidence="8 9">
    <name type="scientific">Amylolactobacillus amylotrophicus DSM 20534</name>
    <dbReference type="NCBI Taxonomy" id="1423722"/>
    <lineage>
        <taxon>Bacteria</taxon>
        <taxon>Bacillati</taxon>
        <taxon>Bacillota</taxon>
        <taxon>Bacilli</taxon>
        <taxon>Lactobacillales</taxon>
        <taxon>Lactobacillaceae</taxon>
        <taxon>Amylolactobacillus</taxon>
    </lineage>
</organism>
<gene>
    <name evidence="8" type="ORF">FC62_GL000330</name>
</gene>
<comment type="caution">
    <text evidence="8">The sequence shown here is derived from an EMBL/GenBank/DDBJ whole genome shotgun (WGS) entry which is preliminary data.</text>
</comment>
<evidence type="ECO:0000256" key="2">
    <source>
        <dbReference type="ARBA" id="ARBA00013855"/>
    </source>
</evidence>
<dbReference type="AlphaFoldDB" id="A0A0R1H4Z2"/>
<dbReference type="PATRIC" id="fig|1423722.3.peg.335"/>
<dbReference type="GO" id="GO:0005886">
    <property type="term" value="C:plasma membrane"/>
    <property type="evidence" value="ECO:0007669"/>
    <property type="project" value="TreeGrafter"/>
</dbReference>
<dbReference type="Gene3D" id="1.20.5.490">
    <property type="entry name" value="Single helix bin"/>
    <property type="match status" value="1"/>
</dbReference>
<evidence type="ECO:0000256" key="6">
    <source>
        <dbReference type="SAM" id="Coils"/>
    </source>
</evidence>
<dbReference type="PANTHER" id="PTHR34138">
    <property type="entry name" value="CELL SHAPE-DETERMINING PROTEIN MREC"/>
    <property type="match status" value="1"/>
</dbReference>
<keyword evidence="6" id="KW-0175">Coiled coil</keyword>
<evidence type="ECO:0000259" key="7">
    <source>
        <dbReference type="Pfam" id="PF04085"/>
    </source>
</evidence>
<evidence type="ECO:0000313" key="9">
    <source>
        <dbReference type="Proteomes" id="UP000050909"/>
    </source>
</evidence>
<name>A0A0R1H4Z2_9LACO</name>
<comment type="function">
    <text evidence="5">Involved in formation and maintenance of cell shape.</text>
</comment>
<dbReference type="InterPro" id="IPR055342">
    <property type="entry name" value="MreC_beta-barrel_core"/>
</dbReference>
<feature type="domain" description="Rod shape-determining protein MreC beta-barrel core" evidence="7">
    <location>
        <begin position="126"/>
        <end position="280"/>
    </location>
</feature>
<dbReference type="NCBIfam" id="TIGR00219">
    <property type="entry name" value="mreC"/>
    <property type="match status" value="1"/>
</dbReference>
<protein>
    <recommendedName>
        <fullName evidence="2 5">Cell shape-determining protein MreC</fullName>
    </recommendedName>
    <alternativeName>
        <fullName evidence="4 5">Cell shape protein MreC</fullName>
    </alternativeName>
</protein>
<keyword evidence="9" id="KW-1185">Reference proteome</keyword>
<proteinExistence type="inferred from homology"/>